<evidence type="ECO:0000256" key="1">
    <source>
        <dbReference type="SAM" id="SignalP"/>
    </source>
</evidence>
<sequence length="187" mass="20949">MAKLCLVLLCLFAMSGIKMALIHCDPSGVCTGDGTPDGVTWCGECHSCNFKGCCHCSFTNEFTHLPSPAIARPNTKAENEQKRRNCGRIFEKQLTNKKPSIFIRNNANAKRFVMAKKRLARTLRSFAPAHPRECGGWLLMDGRTQRQLINIQQCPPPPQCFQSVPPFTTHPTQIGDDTFIHSFVVHY</sequence>
<dbReference type="AlphaFoldDB" id="A0ABD2KW90"/>
<keyword evidence="1" id="KW-0732">Signal</keyword>
<evidence type="ECO:0000313" key="3">
    <source>
        <dbReference type="Proteomes" id="UP001620626"/>
    </source>
</evidence>
<keyword evidence="3" id="KW-1185">Reference proteome</keyword>
<evidence type="ECO:0008006" key="4">
    <source>
        <dbReference type="Google" id="ProtNLM"/>
    </source>
</evidence>
<name>A0ABD2KW90_9BILA</name>
<comment type="caution">
    <text evidence="2">The sequence shown here is derived from an EMBL/GenBank/DDBJ whole genome shotgun (WGS) entry which is preliminary data.</text>
</comment>
<protein>
    <recommendedName>
        <fullName evidence="4">Effector protein</fullName>
    </recommendedName>
</protein>
<dbReference type="EMBL" id="JBICBT010000626">
    <property type="protein sequence ID" value="KAL3107126.1"/>
    <property type="molecule type" value="Genomic_DNA"/>
</dbReference>
<dbReference type="Proteomes" id="UP001620626">
    <property type="component" value="Unassembled WGS sequence"/>
</dbReference>
<evidence type="ECO:0000313" key="2">
    <source>
        <dbReference type="EMBL" id="KAL3107126.1"/>
    </source>
</evidence>
<proteinExistence type="predicted"/>
<organism evidence="2 3">
    <name type="scientific">Heterodera trifolii</name>
    <dbReference type="NCBI Taxonomy" id="157864"/>
    <lineage>
        <taxon>Eukaryota</taxon>
        <taxon>Metazoa</taxon>
        <taxon>Ecdysozoa</taxon>
        <taxon>Nematoda</taxon>
        <taxon>Chromadorea</taxon>
        <taxon>Rhabditida</taxon>
        <taxon>Tylenchina</taxon>
        <taxon>Tylenchomorpha</taxon>
        <taxon>Tylenchoidea</taxon>
        <taxon>Heteroderidae</taxon>
        <taxon>Heteroderinae</taxon>
        <taxon>Heterodera</taxon>
    </lineage>
</organism>
<feature type="chain" id="PRO_5044863159" description="Effector protein" evidence="1">
    <location>
        <begin position="21"/>
        <end position="187"/>
    </location>
</feature>
<accession>A0ABD2KW90</accession>
<gene>
    <name evidence="2" type="ORF">niasHT_019522</name>
</gene>
<reference evidence="2 3" key="1">
    <citation type="submission" date="2024-10" db="EMBL/GenBank/DDBJ databases">
        <authorList>
            <person name="Kim D."/>
        </authorList>
    </citation>
    <scope>NUCLEOTIDE SEQUENCE [LARGE SCALE GENOMIC DNA]</scope>
    <source>
        <strain evidence="2">BH-2024</strain>
    </source>
</reference>
<feature type="signal peptide" evidence="1">
    <location>
        <begin position="1"/>
        <end position="20"/>
    </location>
</feature>